<evidence type="ECO:0000313" key="3">
    <source>
        <dbReference type="Proteomes" id="UP000224006"/>
    </source>
</evidence>
<dbReference type="AlphaFoldDB" id="A0A2A9MBB8"/>
<keyword evidence="3" id="KW-1185">Reference proteome</keyword>
<evidence type="ECO:0000256" key="1">
    <source>
        <dbReference type="SAM" id="MobiDB-lite"/>
    </source>
</evidence>
<dbReference type="EMBL" id="NWUJ01000008">
    <property type="protein sequence ID" value="PFH33601.1"/>
    <property type="molecule type" value="Genomic_DNA"/>
</dbReference>
<name>A0A2A9MBB8_BESBE</name>
<dbReference type="KEGG" id="bbes:BESB_078170"/>
<accession>A0A2A9MBB8</accession>
<dbReference type="Proteomes" id="UP000224006">
    <property type="component" value="Chromosome VII"/>
</dbReference>
<dbReference type="RefSeq" id="XP_029217610.1">
    <property type="nucleotide sequence ID" value="XM_029366179.1"/>
</dbReference>
<dbReference type="VEuPathDB" id="ToxoDB:BESB_078170"/>
<proteinExistence type="predicted"/>
<dbReference type="OrthoDB" id="332718at2759"/>
<dbReference type="InterPro" id="IPR024491">
    <property type="entry name" value="Se_SelK/SelG"/>
</dbReference>
<organism evidence="2 3">
    <name type="scientific">Besnoitia besnoiti</name>
    <name type="common">Apicomplexan protozoan</name>
    <dbReference type="NCBI Taxonomy" id="94643"/>
    <lineage>
        <taxon>Eukaryota</taxon>
        <taxon>Sar</taxon>
        <taxon>Alveolata</taxon>
        <taxon>Apicomplexa</taxon>
        <taxon>Conoidasida</taxon>
        <taxon>Coccidia</taxon>
        <taxon>Eucoccidiorida</taxon>
        <taxon>Eimeriorina</taxon>
        <taxon>Sarcocystidae</taxon>
        <taxon>Besnoitia</taxon>
    </lineage>
</organism>
<dbReference type="GeneID" id="40312744"/>
<feature type="region of interest" description="Disordered" evidence="1">
    <location>
        <begin position="90"/>
        <end position="117"/>
    </location>
</feature>
<gene>
    <name evidence="2" type="ORF">BESB_078170</name>
</gene>
<comment type="caution">
    <text evidence="2">The sequence shown here is derived from an EMBL/GenBank/DDBJ whole genome shotgun (WGS) entry which is preliminary data.</text>
</comment>
<feature type="region of interest" description="Disordered" evidence="1">
    <location>
        <begin position="1"/>
        <end position="30"/>
    </location>
</feature>
<sequence length="131" mass="14137">MAGERAPGDLPNPWADAAGRPTSGRRTVVNGEIVYHDDSRDRRALAAGARGRQSQTRRGLFAQIWDLFLTLIEWIQLFIRTIFSPEYPNQGRRNRQLGGIASLDHGGGRPDGAGGGGSRARFNAFMCGGGG</sequence>
<dbReference type="Pfam" id="PF10961">
    <property type="entry name" value="SelK_SelG"/>
    <property type="match status" value="1"/>
</dbReference>
<evidence type="ECO:0000313" key="2">
    <source>
        <dbReference type="EMBL" id="PFH33601.1"/>
    </source>
</evidence>
<protein>
    <submittedName>
        <fullName evidence="2">Uncharacterized protein</fullName>
    </submittedName>
</protein>
<reference evidence="2 3" key="1">
    <citation type="submission" date="2017-09" db="EMBL/GenBank/DDBJ databases">
        <title>Genome sequencing of Besnoitia besnoiti strain Bb-Ger1.</title>
        <authorList>
            <person name="Schares G."/>
            <person name="Venepally P."/>
            <person name="Lorenzi H.A."/>
        </authorList>
    </citation>
    <scope>NUCLEOTIDE SEQUENCE [LARGE SCALE GENOMIC DNA]</scope>
    <source>
        <strain evidence="2 3">Bb-Ger1</strain>
    </source>
</reference>